<dbReference type="InterPro" id="IPR001507">
    <property type="entry name" value="ZP_dom"/>
</dbReference>
<feature type="compositionally biased region" description="Pro residues" evidence="8">
    <location>
        <begin position="398"/>
        <end position="407"/>
    </location>
</feature>
<feature type="transmembrane region" description="Helical" evidence="9">
    <location>
        <begin position="879"/>
        <end position="902"/>
    </location>
</feature>
<evidence type="ECO:0000313" key="12">
    <source>
        <dbReference type="Proteomes" id="UP000050794"/>
    </source>
</evidence>
<evidence type="ECO:0000313" key="11">
    <source>
        <dbReference type="EMBL" id="VDM47389.1"/>
    </source>
</evidence>
<feature type="compositionally biased region" description="Low complexity" evidence="8">
    <location>
        <begin position="299"/>
        <end position="310"/>
    </location>
</feature>
<feature type="compositionally biased region" description="Pro residues" evidence="8">
    <location>
        <begin position="346"/>
        <end position="356"/>
    </location>
</feature>
<evidence type="ECO:0000256" key="2">
    <source>
        <dbReference type="ARBA" id="ARBA00022460"/>
    </source>
</evidence>
<keyword evidence="12" id="KW-1185">Reference proteome</keyword>
<name>A0A183V5P8_TOXCA</name>
<feature type="compositionally biased region" description="Pro residues" evidence="8">
    <location>
        <begin position="447"/>
        <end position="464"/>
    </location>
</feature>
<dbReference type="GO" id="GO:0005886">
    <property type="term" value="C:plasma membrane"/>
    <property type="evidence" value="ECO:0007669"/>
    <property type="project" value="UniProtKB-SubCell"/>
</dbReference>
<dbReference type="InterPro" id="IPR057475">
    <property type="entry name" value="CUT_C"/>
</dbReference>
<feature type="compositionally biased region" description="Low complexity" evidence="8">
    <location>
        <begin position="434"/>
        <end position="446"/>
    </location>
</feature>
<dbReference type="InterPro" id="IPR051962">
    <property type="entry name" value="Cuticlin"/>
</dbReference>
<evidence type="ECO:0000256" key="3">
    <source>
        <dbReference type="ARBA" id="ARBA00022475"/>
    </source>
</evidence>
<dbReference type="EMBL" id="UYWY01023303">
    <property type="protein sequence ID" value="VDM47389.1"/>
    <property type="molecule type" value="Genomic_DNA"/>
</dbReference>
<evidence type="ECO:0000256" key="4">
    <source>
        <dbReference type="ARBA" id="ARBA00022692"/>
    </source>
</evidence>
<feature type="compositionally biased region" description="Polar residues" evidence="8">
    <location>
        <begin position="932"/>
        <end position="951"/>
    </location>
</feature>
<evidence type="ECO:0000256" key="9">
    <source>
        <dbReference type="SAM" id="Phobius"/>
    </source>
</evidence>
<feature type="compositionally biased region" description="Basic and acidic residues" evidence="8">
    <location>
        <begin position="919"/>
        <end position="931"/>
    </location>
</feature>
<sequence length="951" mass="106489">MLRQHVTTPDRPIYALVPPMHDLRSNLKKLCRPVYKSCVAEVQKQFARASGENDLWDEKAKETEPPTIAVPRETPLPQRPLPPEQEVPPSVVIDEYTGPRYPAFPLAPEPPGIVQGSSPAPLPPAGRDFGPPVYAYSQPPPPPPVLIGTPGYSEERTVPPRIEVPGYPEQPQGPEPTQPRKYMTRESSPPQPKFETPETNVPPEFTFSASTNPPEYGTIPGPMPPERPKAPQYPGTAPPRFESTPHPQQPPPSERKETPLIPSYYTALTTPASERPPPEFATVPPFKMSTEYYETTEIPSSPQPKVSVSVERPPLESLPPQVPETERTTPPAEAGPPEEEEYTGGTPPPEQQPPRFPGQETTPSELPPRPQLPPREQIPPQQPTVPPKPSIPFERTVFPPPPKPPEFPGRTAPPEQPEFPQPTVTPRIPGVPEQPTIPTTQTFIPPSLYPQPSPPEYRTAPPPRRPQRPEERTLTPAQLSTQTQTPSKPITATSTPPSFPETQTSARPPPPQLTTVERTVPTRPTPPPVTPLKIVPNRLRGKARVVCEEIGLQFRITTLFPFTGQIFAHDRKRVPGCVHTFTEAVIVNVTLPYVECGIKNIGEQRAEMQYHMQIIVVFEQKDGTSTIQSFIAQCQHQKIQYQKSTIPKRIEEALEELHLVPTKLEQKAPIPECIMRIVKEEDHGHEGDGIEVEMVDLGQPMRIEWLLIPESDAYGFHVRNCTVRDRISGEEHLVIDERGCSTDINIFGHPHYDTYHDIARVHWHAFKVPDNSQLSIRCSFQICSDIADSLSGITSCDSIPSPPFCPDLITSPSNSILFDYEGNLVRKRSVPDSMHQQVHADICLGDAKDQYCNSDEFQRSREKHLRMIDVSERFCVSRVWLSVCTGLSAWTTLLAIGVHGYCRSRRKRRLTHAATTVTHRRDGDQRTRFTDRSNAAQKRSKYESTQQTTSL</sequence>
<feature type="region of interest" description="Disordered" evidence="8">
    <location>
        <begin position="49"/>
        <end position="89"/>
    </location>
</feature>
<dbReference type="PANTHER" id="PTHR22907">
    <property type="entry name" value="GH04558P"/>
    <property type="match status" value="1"/>
</dbReference>
<dbReference type="WBParaSite" id="TCNE_0001606901-mRNA-1">
    <property type="protein sequence ID" value="TCNE_0001606901-mRNA-1"/>
    <property type="gene ID" value="TCNE_0001606901"/>
</dbReference>
<evidence type="ECO:0000256" key="7">
    <source>
        <dbReference type="ARBA" id="ARBA00023136"/>
    </source>
</evidence>
<evidence type="ECO:0000256" key="1">
    <source>
        <dbReference type="ARBA" id="ARBA00004251"/>
    </source>
</evidence>
<evidence type="ECO:0000256" key="5">
    <source>
        <dbReference type="ARBA" id="ARBA00022729"/>
    </source>
</evidence>
<evidence type="ECO:0000313" key="13">
    <source>
        <dbReference type="WBParaSite" id="TCNE_0001606901-mRNA-1"/>
    </source>
</evidence>
<dbReference type="PROSITE" id="PS51034">
    <property type="entry name" value="ZP_2"/>
    <property type="match status" value="1"/>
</dbReference>
<dbReference type="Pfam" id="PF25057">
    <property type="entry name" value="CUT_N"/>
    <property type="match status" value="1"/>
</dbReference>
<keyword evidence="6 9" id="KW-1133">Transmembrane helix</keyword>
<feature type="region of interest" description="Disordered" evidence="8">
    <location>
        <begin position="913"/>
        <end position="951"/>
    </location>
</feature>
<keyword evidence="2" id="KW-0193">Cuticle</keyword>
<protein>
    <submittedName>
        <fullName evidence="13">ZP domain-containing protein</fullName>
    </submittedName>
</protein>
<dbReference type="SMART" id="SM00241">
    <property type="entry name" value="ZP"/>
    <property type="match status" value="1"/>
</dbReference>
<reference evidence="13" key="1">
    <citation type="submission" date="2016-06" db="UniProtKB">
        <authorList>
            <consortium name="WormBaseParasite"/>
        </authorList>
    </citation>
    <scope>IDENTIFICATION</scope>
</reference>
<proteinExistence type="predicted"/>
<accession>A0A183V5P8</accession>
<organism evidence="12 13">
    <name type="scientific">Toxocara canis</name>
    <name type="common">Canine roundworm</name>
    <dbReference type="NCBI Taxonomy" id="6265"/>
    <lineage>
        <taxon>Eukaryota</taxon>
        <taxon>Metazoa</taxon>
        <taxon>Ecdysozoa</taxon>
        <taxon>Nematoda</taxon>
        <taxon>Chromadorea</taxon>
        <taxon>Rhabditida</taxon>
        <taxon>Spirurina</taxon>
        <taxon>Ascaridomorpha</taxon>
        <taxon>Ascaridoidea</taxon>
        <taxon>Toxocaridae</taxon>
        <taxon>Toxocara</taxon>
    </lineage>
</organism>
<dbReference type="Pfam" id="PF25301">
    <property type="entry name" value="CUT_C"/>
    <property type="match status" value="1"/>
</dbReference>
<feature type="domain" description="ZP" evidence="10">
    <location>
        <begin position="546"/>
        <end position="803"/>
    </location>
</feature>
<dbReference type="PANTHER" id="PTHR22907:SF46">
    <property type="entry name" value="ZP DOMAIN-CONTAINING PROTEIN"/>
    <property type="match status" value="1"/>
</dbReference>
<feature type="compositionally biased region" description="Polar residues" evidence="8">
    <location>
        <begin position="477"/>
        <end position="506"/>
    </location>
</feature>
<evidence type="ECO:0000256" key="8">
    <source>
        <dbReference type="SAM" id="MobiDB-lite"/>
    </source>
</evidence>
<comment type="subcellular location">
    <subcellularLocation>
        <location evidence="1">Cell membrane</location>
        <topology evidence="1">Single-pass type I membrane protein</topology>
    </subcellularLocation>
</comment>
<dbReference type="AlphaFoldDB" id="A0A183V5P8"/>
<feature type="region of interest" description="Disordered" evidence="8">
    <location>
        <begin position="102"/>
        <end position="532"/>
    </location>
</feature>
<keyword evidence="4 9" id="KW-0812">Transmembrane</keyword>
<dbReference type="Proteomes" id="UP000050794">
    <property type="component" value="Unassembled WGS sequence"/>
</dbReference>
<feature type="compositionally biased region" description="Pro residues" evidence="8">
    <location>
        <begin position="77"/>
        <end position="86"/>
    </location>
</feature>
<evidence type="ECO:0000259" key="10">
    <source>
        <dbReference type="PROSITE" id="PS51034"/>
    </source>
</evidence>
<keyword evidence="7 9" id="KW-0472">Membrane</keyword>
<gene>
    <name evidence="11" type="ORF">TCNE_LOCUS16068</name>
</gene>
<dbReference type="InterPro" id="IPR056953">
    <property type="entry name" value="CUT_N"/>
</dbReference>
<dbReference type="GO" id="GO:0042302">
    <property type="term" value="F:structural constituent of cuticle"/>
    <property type="evidence" value="ECO:0007669"/>
    <property type="project" value="UniProtKB-KW"/>
</dbReference>
<keyword evidence="3" id="KW-1003">Cell membrane</keyword>
<reference evidence="11 12" key="2">
    <citation type="submission" date="2018-11" db="EMBL/GenBank/DDBJ databases">
        <authorList>
            <consortium name="Pathogen Informatics"/>
        </authorList>
    </citation>
    <scope>NUCLEOTIDE SEQUENCE [LARGE SCALE GENOMIC DNA]</scope>
</reference>
<keyword evidence="5" id="KW-0732">Signal</keyword>
<evidence type="ECO:0000256" key="6">
    <source>
        <dbReference type="ARBA" id="ARBA00022989"/>
    </source>
</evidence>
<feature type="compositionally biased region" description="Pro residues" evidence="8">
    <location>
        <begin position="365"/>
        <end position="390"/>
    </location>
</feature>